<dbReference type="Proteomes" id="UP000029278">
    <property type="component" value="Unassembled WGS sequence"/>
</dbReference>
<dbReference type="AlphaFoldDB" id="A0A090Y9T3"/>
<gene>
    <name evidence="1" type="ORF">DJ90_5852</name>
</gene>
<name>A0A090Y9T3_PAEMA</name>
<comment type="caution">
    <text evidence="1">The sequence shown here is derived from an EMBL/GenBank/DDBJ whole genome shotgun (WGS) entry which is preliminary data.</text>
</comment>
<dbReference type="HOGENOM" id="CLU_3138549_0_0_9"/>
<reference evidence="1 2" key="1">
    <citation type="submission" date="2014-04" db="EMBL/GenBank/DDBJ databases">
        <authorList>
            <person name="Bishop-Lilly K.A."/>
            <person name="Broomall S.M."/>
            <person name="Chain P.S."/>
            <person name="Chertkov O."/>
            <person name="Coyne S.R."/>
            <person name="Daligault H.E."/>
            <person name="Davenport K.W."/>
            <person name="Erkkila T."/>
            <person name="Frey K.G."/>
            <person name="Gibbons H.S."/>
            <person name="Gu W."/>
            <person name="Jaissle J."/>
            <person name="Johnson S.L."/>
            <person name="Koroleva G.I."/>
            <person name="Ladner J.T."/>
            <person name="Lo C.-C."/>
            <person name="Minogue T.D."/>
            <person name="Munk C."/>
            <person name="Palacios G.F."/>
            <person name="Redden C.L."/>
            <person name="Rosenzweig C.N."/>
            <person name="Scholz M.B."/>
            <person name="Teshima H."/>
            <person name="Xu Y."/>
        </authorList>
    </citation>
    <scope>NUCLEOTIDE SEQUENCE [LARGE SCALE GENOMIC DNA]</scope>
    <source>
        <strain evidence="1 2">8244</strain>
    </source>
</reference>
<sequence>MFILVTFAVGFLFSSYKETIVAHTPNYFRDLSTYLNSAIINFVKVFLLI</sequence>
<organism evidence="1 2">
    <name type="scientific">Paenibacillus macerans</name>
    <name type="common">Bacillus macerans</name>
    <dbReference type="NCBI Taxonomy" id="44252"/>
    <lineage>
        <taxon>Bacteria</taxon>
        <taxon>Bacillati</taxon>
        <taxon>Bacillota</taxon>
        <taxon>Bacilli</taxon>
        <taxon>Bacillales</taxon>
        <taxon>Paenibacillaceae</taxon>
        <taxon>Paenibacillus</taxon>
    </lineage>
</organism>
<protein>
    <submittedName>
        <fullName evidence="1">Uncharacterized protein</fullName>
    </submittedName>
</protein>
<keyword evidence="2" id="KW-1185">Reference proteome</keyword>
<proteinExistence type="predicted"/>
<accession>A0A090Y9T3</accession>
<evidence type="ECO:0000313" key="2">
    <source>
        <dbReference type="Proteomes" id="UP000029278"/>
    </source>
</evidence>
<dbReference type="EMBL" id="JMQA01000044">
    <property type="protein sequence ID" value="KFM94966.1"/>
    <property type="molecule type" value="Genomic_DNA"/>
</dbReference>
<evidence type="ECO:0000313" key="1">
    <source>
        <dbReference type="EMBL" id="KFM94966.1"/>
    </source>
</evidence>